<gene>
    <name evidence="13" type="ORF">P873_04325</name>
</gene>
<dbReference type="GO" id="GO:0015628">
    <property type="term" value="P:protein secretion by the type II secretion system"/>
    <property type="evidence" value="ECO:0007669"/>
    <property type="project" value="InterPro"/>
</dbReference>
<proteinExistence type="inferred from homology"/>
<evidence type="ECO:0000256" key="5">
    <source>
        <dbReference type="ARBA" id="ARBA00022519"/>
    </source>
</evidence>
<evidence type="ECO:0000256" key="8">
    <source>
        <dbReference type="ARBA" id="ARBA00023136"/>
    </source>
</evidence>
<evidence type="ECO:0000256" key="1">
    <source>
        <dbReference type="ARBA" id="ARBA00004377"/>
    </source>
</evidence>
<keyword evidence="7 11" id="KW-1133">Transmembrane helix</keyword>
<dbReference type="NCBIfam" id="TIGR02532">
    <property type="entry name" value="IV_pilin_GFxxxE"/>
    <property type="match status" value="1"/>
</dbReference>
<dbReference type="EMBL" id="AWXU01000009">
    <property type="protein sequence ID" value="KFN51130.1"/>
    <property type="molecule type" value="Genomic_DNA"/>
</dbReference>
<dbReference type="Pfam" id="PF12019">
    <property type="entry name" value="GspH"/>
    <property type="match status" value="1"/>
</dbReference>
<evidence type="ECO:0000313" key="13">
    <source>
        <dbReference type="EMBL" id="KFN51130.1"/>
    </source>
</evidence>
<evidence type="ECO:0000259" key="12">
    <source>
        <dbReference type="Pfam" id="PF12019"/>
    </source>
</evidence>
<feature type="domain" description="General secretion pathway GspH" evidence="12">
    <location>
        <begin position="50"/>
        <end position="178"/>
    </location>
</feature>
<accession>A0A091C3A4</accession>
<protein>
    <recommendedName>
        <fullName evidence="2">Type II secretion system protein H</fullName>
    </recommendedName>
    <alternativeName>
        <fullName evidence="10">General secretion pathway protein H</fullName>
    </alternativeName>
</protein>
<dbReference type="OrthoDB" id="6120962at2"/>
<dbReference type="Proteomes" id="UP000029391">
    <property type="component" value="Unassembled WGS sequence"/>
</dbReference>
<dbReference type="InterPro" id="IPR045584">
    <property type="entry name" value="Pilin-like"/>
</dbReference>
<dbReference type="RefSeq" id="WP_026816750.1">
    <property type="nucleotide sequence ID" value="NZ_AUFF01000003.1"/>
</dbReference>
<keyword evidence="14" id="KW-1185">Reference proteome</keyword>
<dbReference type="GO" id="GO:0005886">
    <property type="term" value="C:plasma membrane"/>
    <property type="evidence" value="ECO:0007669"/>
    <property type="project" value="UniProtKB-SubCell"/>
</dbReference>
<comment type="subcellular location">
    <subcellularLocation>
        <location evidence="1">Cell inner membrane</location>
        <topology evidence="1">Single-pass membrane protein</topology>
    </subcellularLocation>
</comment>
<keyword evidence="6 11" id="KW-0812">Transmembrane</keyword>
<evidence type="ECO:0000256" key="6">
    <source>
        <dbReference type="ARBA" id="ARBA00022692"/>
    </source>
</evidence>
<keyword evidence="5" id="KW-0997">Cell inner membrane</keyword>
<keyword evidence="4" id="KW-0488">Methylation</keyword>
<evidence type="ECO:0000256" key="11">
    <source>
        <dbReference type="SAM" id="Phobius"/>
    </source>
</evidence>
<evidence type="ECO:0000256" key="9">
    <source>
        <dbReference type="ARBA" id="ARBA00025772"/>
    </source>
</evidence>
<dbReference type="InterPro" id="IPR022346">
    <property type="entry name" value="T2SS_GspH"/>
</dbReference>
<evidence type="ECO:0000256" key="10">
    <source>
        <dbReference type="ARBA" id="ARBA00030775"/>
    </source>
</evidence>
<dbReference type="GO" id="GO:0015627">
    <property type="term" value="C:type II protein secretion system complex"/>
    <property type="evidence" value="ECO:0007669"/>
    <property type="project" value="InterPro"/>
</dbReference>
<comment type="caution">
    <text evidence="13">The sequence shown here is derived from an EMBL/GenBank/DDBJ whole genome shotgun (WGS) entry which is preliminary data.</text>
</comment>
<dbReference type="eggNOG" id="COG4970">
    <property type="taxonomic scope" value="Bacteria"/>
</dbReference>
<comment type="similarity">
    <text evidence="9">Belongs to the GSP H family.</text>
</comment>
<evidence type="ECO:0000313" key="14">
    <source>
        <dbReference type="Proteomes" id="UP000029391"/>
    </source>
</evidence>
<evidence type="ECO:0000256" key="4">
    <source>
        <dbReference type="ARBA" id="ARBA00022481"/>
    </source>
</evidence>
<dbReference type="AlphaFoldDB" id="A0A091C3A4"/>
<organism evidence="13 14">
    <name type="scientific">Arenimonas composti TR7-09 = DSM 18010</name>
    <dbReference type="NCBI Taxonomy" id="1121013"/>
    <lineage>
        <taxon>Bacteria</taxon>
        <taxon>Pseudomonadati</taxon>
        <taxon>Pseudomonadota</taxon>
        <taxon>Gammaproteobacteria</taxon>
        <taxon>Lysobacterales</taxon>
        <taxon>Lysobacteraceae</taxon>
        <taxon>Arenimonas</taxon>
    </lineage>
</organism>
<name>A0A091C3A4_9GAMM</name>
<sequence length="203" mass="21083">MTGHPPRRHHQSGFSLTEVMIVVVILGVVMAIATGSYRYVINTGRINGPANEFLATLQVARMESVRLGRRVVVCRTTTPDSATPACDISAGNWVGWVAFVDNDRDGVIDAGEQILRTGSVAGPAAITPSPAISSASNRIVFRPDGLARAADGTLLQARVRVCIPANVPDMNARDVVITNGSRIAVAATAATIAAGACAAPANV</sequence>
<dbReference type="STRING" id="1121013.GCA_000426365_01451"/>
<evidence type="ECO:0000256" key="2">
    <source>
        <dbReference type="ARBA" id="ARBA00021549"/>
    </source>
</evidence>
<dbReference type="SUPFAM" id="SSF54523">
    <property type="entry name" value="Pili subunits"/>
    <property type="match status" value="1"/>
</dbReference>
<dbReference type="InterPro" id="IPR012902">
    <property type="entry name" value="N_methyl_site"/>
</dbReference>
<evidence type="ECO:0000256" key="7">
    <source>
        <dbReference type="ARBA" id="ARBA00022989"/>
    </source>
</evidence>
<keyword evidence="8 11" id="KW-0472">Membrane</keyword>
<reference evidence="13 14" key="1">
    <citation type="submission" date="2013-09" db="EMBL/GenBank/DDBJ databases">
        <title>Genome sequencing of Arenimonas composti.</title>
        <authorList>
            <person name="Chen F."/>
            <person name="Wang G."/>
        </authorList>
    </citation>
    <scope>NUCLEOTIDE SEQUENCE [LARGE SCALE GENOMIC DNA]</scope>
    <source>
        <strain evidence="13 14">TR7-09</strain>
    </source>
</reference>
<dbReference type="Gene3D" id="3.55.40.10">
    <property type="entry name" value="minor pseudopilin epsh domain"/>
    <property type="match status" value="1"/>
</dbReference>
<keyword evidence="3" id="KW-1003">Cell membrane</keyword>
<feature type="transmembrane region" description="Helical" evidence="11">
    <location>
        <begin position="20"/>
        <end position="40"/>
    </location>
</feature>
<dbReference type="Pfam" id="PF07963">
    <property type="entry name" value="N_methyl"/>
    <property type="match status" value="1"/>
</dbReference>
<evidence type="ECO:0000256" key="3">
    <source>
        <dbReference type="ARBA" id="ARBA00022475"/>
    </source>
</evidence>